<name>A0A1I5CQP8_9ACTN</name>
<evidence type="ECO:0000313" key="2">
    <source>
        <dbReference type="EMBL" id="SFN89320.1"/>
    </source>
</evidence>
<gene>
    <name evidence="2" type="ORF">SAMN04489713_103340</name>
</gene>
<protein>
    <submittedName>
        <fullName evidence="2">Uncharacterized protein</fullName>
    </submittedName>
</protein>
<dbReference type="STRING" id="1993.SAMN04489713_103340"/>
<organism evidence="2 3">
    <name type="scientific">Actinomadura madurae</name>
    <dbReference type="NCBI Taxonomy" id="1993"/>
    <lineage>
        <taxon>Bacteria</taxon>
        <taxon>Bacillati</taxon>
        <taxon>Actinomycetota</taxon>
        <taxon>Actinomycetes</taxon>
        <taxon>Streptosporangiales</taxon>
        <taxon>Thermomonosporaceae</taxon>
        <taxon>Actinomadura</taxon>
    </lineage>
</organism>
<sequence length="365" mass="38427">MKRAWSDRRIRIGTVSAVVLTASAMSIVPAGRTGPVRGCVCHIARSCASMAPRGGAAVPAAVPPPRHLVPREGHPVQNAALVQRQAISLPGHGDGIVLKFSLYRGIGGGVTSSFTRDGLAFTFESGAGVGGSFSVGSTVGRPDPGPAFEARASMSSRLRFVRPPDFGLTVSHDGMLQAYMDAKTGNFRTRFRSKSVSLTGGGVHGKTEAPATRRSWSLGTEFKLAGTYTVRAPWGGVFDVWRGIIGGVPGVWKSRAPPAHSVDLLGYVAVLGRGVFRRSVDVRPRDTRLRRGRAGRFRGSQAFRALRVLRVVRGGRRSRFGRPGGAASRASRKGPRGARPPAAPDDEDPAGARRNGAGGGPPFAP</sequence>
<reference evidence="2 3" key="1">
    <citation type="submission" date="2016-10" db="EMBL/GenBank/DDBJ databases">
        <authorList>
            <person name="de Groot N.N."/>
        </authorList>
    </citation>
    <scope>NUCLEOTIDE SEQUENCE [LARGE SCALE GENOMIC DNA]</scope>
    <source>
        <strain evidence="2 3">DSM 43067</strain>
    </source>
</reference>
<feature type="region of interest" description="Disordered" evidence="1">
    <location>
        <begin position="317"/>
        <end position="365"/>
    </location>
</feature>
<keyword evidence="3" id="KW-1185">Reference proteome</keyword>
<dbReference type="EMBL" id="FOVH01000003">
    <property type="protein sequence ID" value="SFN89320.1"/>
    <property type="molecule type" value="Genomic_DNA"/>
</dbReference>
<accession>A0A1I5CQP8</accession>
<evidence type="ECO:0000313" key="3">
    <source>
        <dbReference type="Proteomes" id="UP000183413"/>
    </source>
</evidence>
<evidence type="ECO:0000256" key="1">
    <source>
        <dbReference type="SAM" id="MobiDB-lite"/>
    </source>
</evidence>
<proteinExistence type="predicted"/>
<dbReference type="RefSeq" id="WP_143118364.1">
    <property type="nucleotide sequence ID" value="NZ_FOVH01000003.1"/>
</dbReference>
<dbReference type="Proteomes" id="UP000183413">
    <property type="component" value="Unassembled WGS sequence"/>
</dbReference>
<dbReference type="AlphaFoldDB" id="A0A1I5CQP8"/>
<dbReference type="InParanoid" id="A0A1I5CQP8"/>
<feature type="compositionally biased region" description="Gly residues" evidence="1">
    <location>
        <begin position="356"/>
        <end position="365"/>
    </location>
</feature>